<dbReference type="Pfam" id="PF01693">
    <property type="entry name" value="Cauli_VI"/>
    <property type="match status" value="1"/>
</dbReference>
<name>A0A8J8PHX5_9ARCH</name>
<dbReference type="RefSeq" id="WP_020448752.1">
    <property type="nucleotide sequence ID" value="NZ_CAYAXV010000006.1"/>
</dbReference>
<protein>
    <recommendedName>
        <fullName evidence="6">Ribonuclease H</fullName>
        <ecNumber evidence="5">3.1.26.4</ecNumber>
    </recommendedName>
</protein>
<comment type="catalytic activity">
    <reaction evidence="1">
        <text>Endonucleolytic cleavage to 5'-phosphomonoester.</text>
        <dbReference type="EC" id="3.1.26.4"/>
    </reaction>
</comment>
<dbReference type="CDD" id="cd09277">
    <property type="entry name" value="RNase_HI_bacteria_like"/>
    <property type="match status" value="1"/>
</dbReference>
<evidence type="ECO:0000256" key="1">
    <source>
        <dbReference type="ARBA" id="ARBA00000077"/>
    </source>
</evidence>
<dbReference type="GO" id="GO:0004523">
    <property type="term" value="F:RNA-DNA hybrid ribonuclease activity"/>
    <property type="evidence" value="ECO:0007669"/>
    <property type="project" value="UniProtKB-EC"/>
</dbReference>
<comment type="similarity">
    <text evidence="4">Belongs to the RNase H family.</text>
</comment>
<dbReference type="GO" id="GO:0043137">
    <property type="term" value="P:DNA replication, removal of RNA primer"/>
    <property type="evidence" value="ECO:0007669"/>
    <property type="project" value="TreeGrafter"/>
</dbReference>
<dbReference type="InterPro" id="IPR050092">
    <property type="entry name" value="RNase_H"/>
</dbReference>
<organism evidence="13 14">
    <name type="scientific">Candidatus Methanomassiliicoccus intestinalis</name>
    <dbReference type="NCBI Taxonomy" id="1406512"/>
    <lineage>
        <taxon>Archaea</taxon>
        <taxon>Methanobacteriati</taxon>
        <taxon>Thermoplasmatota</taxon>
        <taxon>Thermoplasmata</taxon>
        <taxon>Methanomassiliicoccales</taxon>
        <taxon>Methanomassiliicoccaceae</taxon>
        <taxon>Methanomassiliicoccus</taxon>
    </lineage>
</organism>
<dbReference type="FunFam" id="3.40.970.10:FF:000002">
    <property type="entry name" value="Ribonuclease H"/>
    <property type="match status" value="1"/>
</dbReference>
<keyword evidence="10" id="KW-0378">Hydrolase</keyword>
<keyword evidence="7" id="KW-0540">Nuclease</keyword>
<dbReference type="InterPro" id="IPR009027">
    <property type="entry name" value="Ribosomal_bL9/RNase_H1_N"/>
</dbReference>
<dbReference type="GO" id="GO:0003676">
    <property type="term" value="F:nucleic acid binding"/>
    <property type="evidence" value="ECO:0007669"/>
    <property type="project" value="InterPro"/>
</dbReference>
<keyword evidence="11" id="KW-0460">Magnesium</keyword>
<keyword evidence="9" id="KW-0255">Endonuclease</keyword>
<dbReference type="InterPro" id="IPR011320">
    <property type="entry name" value="RNase_H1_N"/>
</dbReference>
<dbReference type="Gene3D" id="3.40.970.10">
    <property type="entry name" value="Ribonuclease H1, N-terminal domain"/>
    <property type="match status" value="1"/>
</dbReference>
<dbReference type="EC" id="3.1.26.4" evidence="5"/>
<dbReference type="InterPro" id="IPR036397">
    <property type="entry name" value="RNaseH_sf"/>
</dbReference>
<comment type="caution">
    <text evidence="13">The sequence shown here is derived from an EMBL/GenBank/DDBJ whole genome shotgun (WGS) entry which is preliminary data.</text>
</comment>
<evidence type="ECO:0000256" key="5">
    <source>
        <dbReference type="ARBA" id="ARBA00012180"/>
    </source>
</evidence>
<accession>A0A8J8PHX5</accession>
<evidence type="ECO:0000256" key="6">
    <source>
        <dbReference type="ARBA" id="ARBA00017721"/>
    </source>
</evidence>
<dbReference type="Pfam" id="PF00075">
    <property type="entry name" value="RNase_H"/>
    <property type="match status" value="1"/>
</dbReference>
<dbReference type="InterPro" id="IPR012337">
    <property type="entry name" value="RNaseH-like_sf"/>
</dbReference>
<dbReference type="Proteomes" id="UP000752814">
    <property type="component" value="Unassembled WGS sequence"/>
</dbReference>
<comment type="function">
    <text evidence="3">Endonuclease that specifically degrades the RNA of RNA-DNA hybrids.</text>
</comment>
<evidence type="ECO:0000313" key="13">
    <source>
        <dbReference type="EMBL" id="TQS84698.1"/>
    </source>
</evidence>
<dbReference type="InterPro" id="IPR002156">
    <property type="entry name" value="RNaseH_domain"/>
</dbReference>
<dbReference type="SUPFAM" id="SSF55658">
    <property type="entry name" value="L9 N-domain-like"/>
    <property type="match status" value="1"/>
</dbReference>
<evidence type="ECO:0000256" key="7">
    <source>
        <dbReference type="ARBA" id="ARBA00022722"/>
    </source>
</evidence>
<sequence length="194" mass="22018">MKVYAVRKGRQVGLFETWDECREQVSGFSGAEYKSFQSYDEAERYLSFDNECNFIQSDLVAYVDGSYNPASREFSYGVVIIHPDGSLKKFSEKSNDRSLAAMRNVAGEISGSIKAMDYALEIGANALTIFYDYEGIKKWCTGEWKANKEGTINYKHYFDAIKNKIDISFVKVKSHSGDKFNDMADSLAKDILFN</sequence>
<proteinExistence type="inferred from homology"/>
<evidence type="ECO:0000256" key="11">
    <source>
        <dbReference type="ARBA" id="ARBA00022842"/>
    </source>
</evidence>
<dbReference type="PROSITE" id="PS50879">
    <property type="entry name" value="RNASE_H_1"/>
    <property type="match status" value="1"/>
</dbReference>
<dbReference type="OMA" id="KWCTGEW"/>
<dbReference type="InterPro" id="IPR037056">
    <property type="entry name" value="RNase_H1_N_sf"/>
</dbReference>
<dbReference type="PANTHER" id="PTHR10642">
    <property type="entry name" value="RIBONUCLEASE H1"/>
    <property type="match status" value="1"/>
</dbReference>
<evidence type="ECO:0000256" key="2">
    <source>
        <dbReference type="ARBA" id="ARBA00001946"/>
    </source>
</evidence>
<dbReference type="EMBL" id="LVVT01000001">
    <property type="protein sequence ID" value="TQS84698.1"/>
    <property type="molecule type" value="Genomic_DNA"/>
</dbReference>
<evidence type="ECO:0000259" key="12">
    <source>
        <dbReference type="PROSITE" id="PS50879"/>
    </source>
</evidence>
<reference evidence="13" key="1">
    <citation type="submission" date="2016-03" db="EMBL/GenBank/DDBJ databases">
        <authorList>
            <person name="Borrel G."/>
            <person name="Mccann A."/>
            <person name="O'Toole P.W."/>
        </authorList>
    </citation>
    <scope>NUCLEOTIDE SEQUENCE</scope>
    <source>
        <strain evidence="13">183</strain>
    </source>
</reference>
<gene>
    <name evidence="13" type="ORF">A3207_01300</name>
</gene>
<evidence type="ECO:0000256" key="10">
    <source>
        <dbReference type="ARBA" id="ARBA00022801"/>
    </source>
</evidence>
<dbReference type="GO" id="GO:0046872">
    <property type="term" value="F:metal ion binding"/>
    <property type="evidence" value="ECO:0007669"/>
    <property type="project" value="UniProtKB-KW"/>
</dbReference>
<dbReference type="PANTHER" id="PTHR10642:SF26">
    <property type="entry name" value="RIBONUCLEASE H1"/>
    <property type="match status" value="1"/>
</dbReference>
<evidence type="ECO:0000256" key="3">
    <source>
        <dbReference type="ARBA" id="ARBA00004065"/>
    </source>
</evidence>
<evidence type="ECO:0000256" key="8">
    <source>
        <dbReference type="ARBA" id="ARBA00022723"/>
    </source>
</evidence>
<feature type="domain" description="RNase H type-1" evidence="12">
    <location>
        <begin position="55"/>
        <end position="193"/>
    </location>
</feature>
<comment type="cofactor">
    <cofactor evidence="2">
        <name>Mg(2+)</name>
        <dbReference type="ChEBI" id="CHEBI:18420"/>
    </cofactor>
</comment>
<evidence type="ECO:0000313" key="14">
    <source>
        <dbReference type="Proteomes" id="UP000752814"/>
    </source>
</evidence>
<dbReference type="Gene3D" id="3.30.420.10">
    <property type="entry name" value="Ribonuclease H-like superfamily/Ribonuclease H"/>
    <property type="match status" value="1"/>
</dbReference>
<dbReference type="GeneID" id="41323283"/>
<evidence type="ECO:0000256" key="9">
    <source>
        <dbReference type="ARBA" id="ARBA00022759"/>
    </source>
</evidence>
<evidence type="ECO:0000256" key="4">
    <source>
        <dbReference type="ARBA" id="ARBA00005300"/>
    </source>
</evidence>
<dbReference type="SUPFAM" id="SSF53098">
    <property type="entry name" value="Ribonuclease H-like"/>
    <property type="match status" value="1"/>
</dbReference>
<keyword evidence="8" id="KW-0479">Metal-binding</keyword>
<dbReference type="AlphaFoldDB" id="A0A8J8PHX5"/>